<dbReference type="InterPro" id="IPR003661">
    <property type="entry name" value="HisK_dim/P_dom"/>
</dbReference>
<gene>
    <name evidence="8" type="primary">srrB</name>
    <name evidence="8" type="ORF">ERS852395_02825</name>
</gene>
<dbReference type="EC" id="2.7.13.3" evidence="2"/>
<dbReference type="CDD" id="cd00082">
    <property type="entry name" value="HisKA"/>
    <property type="match status" value="1"/>
</dbReference>
<dbReference type="EMBL" id="CYZA01000019">
    <property type="protein sequence ID" value="CUO36930.1"/>
    <property type="molecule type" value="Genomic_DNA"/>
</dbReference>
<dbReference type="Gene3D" id="3.30.565.10">
    <property type="entry name" value="Histidine kinase-like ATPase, C-terminal domain"/>
    <property type="match status" value="1"/>
</dbReference>
<keyword evidence="6" id="KW-0902">Two-component regulatory system</keyword>
<evidence type="ECO:0000256" key="1">
    <source>
        <dbReference type="ARBA" id="ARBA00000085"/>
    </source>
</evidence>
<proteinExistence type="predicted"/>
<dbReference type="InterPro" id="IPR004358">
    <property type="entry name" value="Sig_transdc_His_kin-like_C"/>
</dbReference>
<dbReference type="SUPFAM" id="SSF55874">
    <property type="entry name" value="ATPase domain of HSP90 chaperone/DNA topoisomerase II/histidine kinase"/>
    <property type="match status" value="1"/>
</dbReference>
<evidence type="ECO:0000313" key="8">
    <source>
        <dbReference type="EMBL" id="CUO36930.1"/>
    </source>
</evidence>
<protein>
    <recommendedName>
        <fullName evidence="2">histidine kinase</fullName>
        <ecNumber evidence="2">2.7.13.3</ecNumber>
    </recommendedName>
</protein>
<evidence type="ECO:0000256" key="3">
    <source>
        <dbReference type="ARBA" id="ARBA00022553"/>
    </source>
</evidence>
<organism evidence="8 9">
    <name type="scientific">Blautia obeum</name>
    <dbReference type="NCBI Taxonomy" id="40520"/>
    <lineage>
        <taxon>Bacteria</taxon>
        <taxon>Bacillati</taxon>
        <taxon>Bacillota</taxon>
        <taxon>Clostridia</taxon>
        <taxon>Lachnospirales</taxon>
        <taxon>Lachnospiraceae</taxon>
        <taxon>Blautia</taxon>
    </lineage>
</organism>
<dbReference type="SMART" id="SM00388">
    <property type="entry name" value="HisKA"/>
    <property type="match status" value="1"/>
</dbReference>
<dbReference type="GO" id="GO:0000155">
    <property type="term" value="F:phosphorelay sensor kinase activity"/>
    <property type="evidence" value="ECO:0007669"/>
    <property type="project" value="InterPro"/>
</dbReference>
<dbReference type="Gene3D" id="1.10.287.130">
    <property type="match status" value="1"/>
</dbReference>
<dbReference type="InterPro" id="IPR036097">
    <property type="entry name" value="HisK_dim/P_sf"/>
</dbReference>
<keyword evidence="4 8" id="KW-0808">Transferase</keyword>
<evidence type="ECO:0000256" key="4">
    <source>
        <dbReference type="ARBA" id="ARBA00022679"/>
    </source>
</evidence>
<reference evidence="8 9" key="1">
    <citation type="submission" date="2015-09" db="EMBL/GenBank/DDBJ databases">
        <authorList>
            <consortium name="Pathogen Informatics"/>
        </authorList>
    </citation>
    <scope>NUCLEOTIDE SEQUENCE [LARGE SCALE GENOMIC DNA]</scope>
    <source>
        <strain evidence="8 9">2789STDY5608838</strain>
    </source>
</reference>
<evidence type="ECO:0000256" key="5">
    <source>
        <dbReference type="ARBA" id="ARBA00022777"/>
    </source>
</evidence>
<dbReference type="AlphaFoldDB" id="A0A174ELN4"/>
<dbReference type="PANTHER" id="PTHR43711:SF1">
    <property type="entry name" value="HISTIDINE KINASE 1"/>
    <property type="match status" value="1"/>
</dbReference>
<dbReference type="InterPro" id="IPR050736">
    <property type="entry name" value="Sensor_HK_Regulatory"/>
</dbReference>
<evidence type="ECO:0000259" key="7">
    <source>
        <dbReference type="PROSITE" id="PS50109"/>
    </source>
</evidence>
<dbReference type="Pfam" id="PF00512">
    <property type="entry name" value="HisKA"/>
    <property type="match status" value="1"/>
</dbReference>
<evidence type="ECO:0000313" key="9">
    <source>
        <dbReference type="Proteomes" id="UP000095447"/>
    </source>
</evidence>
<dbReference type="SMART" id="SM00387">
    <property type="entry name" value="HATPase_c"/>
    <property type="match status" value="1"/>
</dbReference>
<name>A0A174ELN4_9FIRM</name>
<dbReference type="PRINTS" id="PR00344">
    <property type="entry name" value="BCTRLSENSOR"/>
</dbReference>
<dbReference type="InterPro" id="IPR005467">
    <property type="entry name" value="His_kinase_dom"/>
</dbReference>
<dbReference type="CDD" id="cd00075">
    <property type="entry name" value="HATPase"/>
    <property type="match status" value="1"/>
</dbReference>
<keyword evidence="5" id="KW-0418">Kinase</keyword>
<dbReference type="PANTHER" id="PTHR43711">
    <property type="entry name" value="TWO-COMPONENT HISTIDINE KINASE"/>
    <property type="match status" value="1"/>
</dbReference>
<dbReference type="Proteomes" id="UP000095447">
    <property type="component" value="Unassembled WGS sequence"/>
</dbReference>
<dbReference type="SUPFAM" id="SSF47384">
    <property type="entry name" value="Homodimeric domain of signal transducing histidine kinase"/>
    <property type="match status" value="1"/>
</dbReference>
<dbReference type="InterPro" id="IPR036890">
    <property type="entry name" value="HATPase_C_sf"/>
</dbReference>
<dbReference type="InterPro" id="IPR003594">
    <property type="entry name" value="HATPase_dom"/>
</dbReference>
<dbReference type="PROSITE" id="PS50109">
    <property type="entry name" value="HIS_KIN"/>
    <property type="match status" value="1"/>
</dbReference>
<keyword evidence="3" id="KW-0597">Phosphoprotein</keyword>
<sequence>MNKTGIVIILLCSLAAAAVVLWERRKVRKTMEEIERMLDAAMTGSFSEITFDESQLSALETKFAHYLSAAEASSRNMAQEKDKIKSLIADISHQTKTPIANLLLYSELLMEETLPASAKENVEALYKQSEKLRFLIDSLVKLSRLENGIISLSPQQASLQPLLESVVEQYAAKASGKGLSIYLYDTDISATFDFKWTAEALANIVDNAIKYTEHGTITISTVNYEMFTRIDISDTGSGIPENEQAKIFSRFYRSNAVQEQEGVGIGLYLARQIISGESGYIKVASVPGKGSTFSIFLPK</sequence>
<comment type="catalytic activity">
    <reaction evidence="1">
        <text>ATP + protein L-histidine = ADP + protein N-phospho-L-histidine.</text>
        <dbReference type="EC" id="2.7.13.3"/>
    </reaction>
</comment>
<evidence type="ECO:0000256" key="6">
    <source>
        <dbReference type="ARBA" id="ARBA00023012"/>
    </source>
</evidence>
<dbReference type="RefSeq" id="WP_055053975.1">
    <property type="nucleotide sequence ID" value="NZ_CYZA01000019.1"/>
</dbReference>
<dbReference type="STRING" id="657314.CK5_03650"/>
<dbReference type="Pfam" id="PF02518">
    <property type="entry name" value="HATPase_c"/>
    <property type="match status" value="1"/>
</dbReference>
<evidence type="ECO:0000256" key="2">
    <source>
        <dbReference type="ARBA" id="ARBA00012438"/>
    </source>
</evidence>
<accession>A0A174ELN4</accession>
<feature type="domain" description="Histidine kinase" evidence="7">
    <location>
        <begin position="90"/>
        <end position="299"/>
    </location>
</feature>